<protein>
    <recommendedName>
        <fullName evidence="3">mevalonate kinase</fullName>
        <ecNumber evidence="3">2.7.1.36</ecNumber>
    </recommendedName>
</protein>
<evidence type="ECO:0000256" key="12">
    <source>
        <dbReference type="ARBA" id="ARBA00029438"/>
    </source>
</evidence>
<evidence type="ECO:0000256" key="7">
    <source>
        <dbReference type="ARBA" id="ARBA00022741"/>
    </source>
</evidence>
<accession>A0A5P2BMK9</accession>
<dbReference type="Gene3D" id="3.30.230.10">
    <property type="match status" value="1"/>
</dbReference>
<dbReference type="InterPro" id="IPR006203">
    <property type="entry name" value="GHMP_knse_ATP-bd_CS"/>
</dbReference>
<dbReference type="InterPro" id="IPR014721">
    <property type="entry name" value="Ribsml_uS5_D2-typ_fold_subgr"/>
</dbReference>
<evidence type="ECO:0000259" key="13">
    <source>
        <dbReference type="Pfam" id="PF00288"/>
    </source>
</evidence>
<feature type="domain" description="GHMP kinase N-terminal" evidence="13">
    <location>
        <begin position="116"/>
        <end position="182"/>
    </location>
</feature>
<evidence type="ECO:0000256" key="8">
    <source>
        <dbReference type="ARBA" id="ARBA00022777"/>
    </source>
</evidence>
<dbReference type="EC" id="2.7.1.36" evidence="3"/>
<dbReference type="PROSITE" id="PS00627">
    <property type="entry name" value="GHMP_KINASES_ATP"/>
    <property type="match status" value="1"/>
</dbReference>
<dbReference type="InterPro" id="IPR036554">
    <property type="entry name" value="GHMP_kinase_C_sf"/>
</dbReference>
<keyword evidence="5" id="KW-0444">Lipid biosynthesis</keyword>
<evidence type="ECO:0000313" key="16">
    <source>
        <dbReference type="Proteomes" id="UP000323046"/>
    </source>
</evidence>
<keyword evidence="8 15" id="KW-0418">Kinase</keyword>
<evidence type="ECO:0000256" key="4">
    <source>
        <dbReference type="ARBA" id="ARBA00022490"/>
    </source>
</evidence>
<keyword evidence="6" id="KW-0808">Transferase</keyword>
<dbReference type="InterPro" id="IPR006204">
    <property type="entry name" value="GHMP_kinase_N_dom"/>
</dbReference>
<proteinExistence type="inferred from homology"/>
<organism evidence="15 16">
    <name type="scientific">Streptomyces venezuelae</name>
    <dbReference type="NCBI Taxonomy" id="54571"/>
    <lineage>
        <taxon>Bacteria</taxon>
        <taxon>Bacillati</taxon>
        <taxon>Actinomycetota</taxon>
        <taxon>Actinomycetes</taxon>
        <taxon>Kitasatosporales</taxon>
        <taxon>Streptomycetaceae</taxon>
        <taxon>Streptomyces</taxon>
    </lineage>
</organism>
<evidence type="ECO:0000259" key="14">
    <source>
        <dbReference type="Pfam" id="PF08544"/>
    </source>
</evidence>
<dbReference type="NCBIfam" id="TIGR00549">
    <property type="entry name" value="mevalon_kin"/>
    <property type="match status" value="1"/>
</dbReference>
<dbReference type="Pfam" id="PF00288">
    <property type="entry name" value="GHMP_kinases_N"/>
    <property type="match status" value="1"/>
</dbReference>
<dbReference type="RefSeq" id="WP_150173940.1">
    <property type="nucleotide sequence ID" value="NZ_CP029193.1"/>
</dbReference>
<evidence type="ECO:0000256" key="9">
    <source>
        <dbReference type="ARBA" id="ARBA00022840"/>
    </source>
</evidence>
<dbReference type="AlphaFoldDB" id="A0A5P2BMK9"/>
<gene>
    <name evidence="15" type="primary">mvk</name>
    <name evidence="15" type="ORF">DEJ47_31400</name>
</gene>
<keyword evidence="4" id="KW-0963">Cytoplasm</keyword>
<dbReference type="Gene3D" id="3.30.70.890">
    <property type="entry name" value="GHMP kinase, C-terminal domain"/>
    <property type="match status" value="1"/>
</dbReference>
<comment type="similarity">
    <text evidence="2">Belongs to the GHMP kinase family. Mevalonate kinase subfamily.</text>
</comment>
<keyword evidence="10" id="KW-0460">Magnesium</keyword>
<evidence type="ECO:0000313" key="15">
    <source>
        <dbReference type="EMBL" id="QES30341.1"/>
    </source>
</evidence>
<feature type="domain" description="GHMP kinase C-terminal" evidence="14">
    <location>
        <begin position="250"/>
        <end position="328"/>
    </location>
</feature>
<keyword evidence="7" id="KW-0547">Nucleotide-binding</keyword>
<dbReference type="InterPro" id="IPR013750">
    <property type="entry name" value="GHMP_kinase_C_dom"/>
</dbReference>
<dbReference type="InterPro" id="IPR020568">
    <property type="entry name" value="Ribosomal_Su5_D2-typ_SF"/>
</dbReference>
<dbReference type="GO" id="GO:0019287">
    <property type="term" value="P:isopentenyl diphosphate biosynthetic process, mevalonate pathway"/>
    <property type="evidence" value="ECO:0007669"/>
    <property type="project" value="UniProtKB-UniPathway"/>
</dbReference>
<evidence type="ECO:0000256" key="11">
    <source>
        <dbReference type="ARBA" id="ARBA00023098"/>
    </source>
</evidence>
<evidence type="ECO:0000256" key="1">
    <source>
        <dbReference type="ARBA" id="ARBA00004496"/>
    </source>
</evidence>
<sequence length="345" mass="35998">MRKTQRELSALTTPSSAEGVSEIRRARSVGIGRAHAKTILLGEHAVVYGAPALALPVPQLAVTASAGWSAQSPGDAGDVSLTMTGSASRPVATQASDWLRRLSAEFRTTMNVSDDVHLDVILDCAIPPGRGLGSSAACARAVVFALADLFDREVTPQTAFDLVQTAENVAHGRASGVDATAVGAPGPLLFQQGRSEELAIGCEELFIIADSGEVGRTKDAVSMLREGFQRHAGAQESFVRRATDLTDEARHALADGKPEELGTRMTEYHELLRAAGLSTDRIDALVEGALSAGSLGAKITGGGMGGCVLALTQSEQASAVTRRLHEAGAEQTWVVPLRGFAGHGR</sequence>
<dbReference type="Pfam" id="PF08544">
    <property type="entry name" value="GHMP_kinases_C"/>
    <property type="match status" value="1"/>
</dbReference>
<dbReference type="OrthoDB" id="9764892at2"/>
<dbReference type="PANTHER" id="PTHR43290">
    <property type="entry name" value="MEVALONATE KINASE"/>
    <property type="match status" value="1"/>
</dbReference>
<dbReference type="SUPFAM" id="SSF54211">
    <property type="entry name" value="Ribosomal protein S5 domain 2-like"/>
    <property type="match status" value="1"/>
</dbReference>
<dbReference type="InterPro" id="IPR006205">
    <property type="entry name" value="Mev_gal_kin"/>
</dbReference>
<dbReference type="GO" id="GO:0005829">
    <property type="term" value="C:cytosol"/>
    <property type="evidence" value="ECO:0007669"/>
    <property type="project" value="TreeGrafter"/>
</dbReference>
<dbReference type="EMBL" id="CP029193">
    <property type="protein sequence ID" value="QES30341.1"/>
    <property type="molecule type" value="Genomic_DNA"/>
</dbReference>
<keyword evidence="9" id="KW-0067">ATP-binding</keyword>
<comment type="pathway">
    <text evidence="12">Isoprenoid biosynthesis; isopentenyl diphosphate biosynthesis via mevalonate pathway; isopentenyl diphosphate from (R)-mevalonate: step 1/3.</text>
</comment>
<dbReference type="SUPFAM" id="SSF55060">
    <property type="entry name" value="GHMP Kinase, C-terminal domain"/>
    <property type="match status" value="1"/>
</dbReference>
<dbReference type="Proteomes" id="UP000323046">
    <property type="component" value="Chromosome"/>
</dbReference>
<keyword evidence="11" id="KW-0443">Lipid metabolism</keyword>
<name>A0A5P2BMK9_STRVZ</name>
<keyword evidence="16" id="KW-1185">Reference proteome</keyword>
<dbReference type="GO" id="GO:0005524">
    <property type="term" value="F:ATP binding"/>
    <property type="evidence" value="ECO:0007669"/>
    <property type="project" value="UniProtKB-KW"/>
</dbReference>
<dbReference type="PANTHER" id="PTHR43290:SF2">
    <property type="entry name" value="MEVALONATE KINASE"/>
    <property type="match status" value="1"/>
</dbReference>
<evidence type="ECO:0000256" key="5">
    <source>
        <dbReference type="ARBA" id="ARBA00022516"/>
    </source>
</evidence>
<dbReference type="PRINTS" id="PR00959">
    <property type="entry name" value="MEVGALKINASE"/>
</dbReference>
<evidence type="ECO:0000256" key="6">
    <source>
        <dbReference type="ARBA" id="ARBA00022679"/>
    </source>
</evidence>
<reference evidence="15 16" key="1">
    <citation type="submission" date="2018-05" db="EMBL/GenBank/DDBJ databases">
        <title>Streptomyces venezuelae.</title>
        <authorList>
            <person name="Kim W."/>
            <person name="Lee N."/>
            <person name="Cho B.-K."/>
        </authorList>
    </citation>
    <scope>NUCLEOTIDE SEQUENCE [LARGE SCALE GENOMIC DNA]</scope>
    <source>
        <strain evidence="15 16">ATCC 14583</strain>
    </source>
</reference>
<dbReference type="GO" id="GO:0004496">
    <property type="term" value="F:mevalonate kinase activity"/>
    <property type="evidence" value="ECO:0007669"/>
    <property type="project" value="UniProtKB-EC"/>
</dbReference>
<comment type="subcellular location">
    <subcellularLocation>
        <location evidence="1">Cytoplasm</location>
    </subcellularLocation>
</comment>
<evidence type="ECO:0000256" key="10">
    <source>
        <dbReference type="ARBA" id="ARBA00022842"/>
    </source>
</evidence>
<dbReference type="UniPathway" id="UPA00057">
    <property type="reaction ID" value="UER00098"/>
</dbReference>
<evidence type="ECO:0000256" key="3">
    <source>
        <dbReference type="ARBA" id="ARBA00012103"/>
    </source>
</evidence>
<evidence type="ECO:0000256" key="2">
    <source>
        <dbReference type="ARBA" id="ARBA00006495"/>
    </source>
</evidence>